<accession>A0A0H5P8B1</accession>
<keyword evidence="3" id="KW-0614">Plasmid</keyword>
<evidence type="ECO:0000313" key="3">
    <source>
        <dbReference type="EMBL" id="CRY83549.1"/>
    </source>
</evidence>
<proteinExistence type="predicted"/>
<dbReference type="AlphaFoldDB" id="A0A0H5P8B1"/>
<dbReference type="RefSeq" id="WP_137353380.1">
    <property type="nucleotide sequence ID" value="NZ_CAACYE020000001.1"/>
</dbReference>
<protein>
    <submittedName>
        <fullName evidence="3">Uncharacterized protein</fullName>
    </submittedName>
</protein>
<feature type="compositionally biased region" description="Basic and acidic residues" evidence="2">
    <location>
        <begin position="242"/>
        <end position="260"/>
    </location>
</feature>
<feature type="coiled-coil region" evidence="1">
    <location>
        <begin position="158"/>
        <end position="204"/>
    </location>
</feature>
<geneLocation type="plasmid" evidence="3">
    <name>2</name>
</geneLocation>
<organism evidence="3 4">
    <name type="scientific">Nocardia farcinica</name>
    <dbReference type="NCBI Taxonomy" id="37329"/>
    <lineage>
        <taxon>Bacteria</taxon>
        <taxon>Bacillati</taxon>
        <taxon>Actinomycetota</taxon>
        <taxon>Actinomycetes</taxon>
        <taxon>Mycobacteriales</taxon>
        <taxon>Nocardiaceae</taxon>
        <taxon>Nocardia</taxon>
    </lineage>
</organism>
<reference evidence="4" key="1">
    <citation type="submission" date="2015-03" db="EMBL/GenBank/DDBJ databases">
        <authorList>
            <consortium name="Pathogen Informatics"/>
        </authorList>
    </citation>
    <scope>NUCLEOTIDE SEQUENCE [LARGE SCALE GENOMIC DNA]</scope>
    <source>
        <strain evidence="4">NCTC11134</strain>
        <plasmid evidence="4">2</plasmid>
    </source>
</reference>
<dbReference type="KEGG" id="nfr:ERS450000_05547"/>
<dbReference type="Proteomes" id="UP000057820">
    <property type="component" value="Plasmid 2"/>
</dbReference>
<feature type="region of interest" description="Disordered" evidence="2">
    <location>
        <begin position="219"/>
        <end position="260"/>
    </location>
</feature>
<feature type="compositionally biased region" description="Basic and acidic residues" evidence="2">
    <location>
        <begin position="224"/>
        <end position="233"/>
    </location>
</feature>
<gene>
    <name evidence="3" type="ORF">ERS450000_05547</name>
</gene>
<evidence type="ECO:0000313" key="4">
    <source>
        <dbReference type="Proteomes" id="UP000057820"/>
    </source>
</evidence>
<name>A0A0H5P8B1_NOCFR</name>
<evidence type="ECO:0000256" key="1">
    <source>
        <dbReference type="SAM" id="Coils"/>
    </source>
</evidence>
<evidence type="ECO:0000256" key="2">
    <source>
        <dbReference type="SAM" id="MobiDB-lite"/>
    </source>
</evidence>
<sequence>MPDDYDTYRRNLSNYEKGLYFELGRAHELGETRDNGWVKQFCLRTKLGPRILDSARAEGRGVRGRERKSGRVSERRTLRQLNKERVALEAGQLTRTTWETVAGESLPKSIEESLSAMTRDFGARFQHVVISREDALRAMKLGQSLVSKQLELVRPYELERADRARRRLENIRRIQQEKEREQNLRSAEQARQQELTRIRTARDQLLARLPPEVARILALSMPPPERELDRHPPDLGNSTTRAGREARTREHERARDARGV</sequence>
<keyword evidence="1" id="KW-0175">Coiled coil</keyword>
<dbReference type="EMBL" id="LN868939">
    <property type="protein sequence ID" value="CRY83549.1"/>
    <property type="molecule type" value="Genomic_DNA"/>
</dbReference>